<dbReference type="SUPFAM" id="SSF51735">
    <property type="entry name" value="NAD(P)-binding Rossmann-fold domains"/>
    <property type="match status" value="1"/>
</dbReference>
<comment type="caution">
    <text evidence="3">The sequence shown here is derived from an EMBL/GenBank/DDBJ whole genome shotgun (WGS) entry which is preliminary data.</text>
</comment>
<dbReference type="PANTHER" id="PTHR43355">
    <property type="entry name" value="FLAVIN REDUCTASE (NADPH)"/>
    <property type="match status" value="1"/>
</dbReference>
<feature type="compositionally biased region" description="Basic and acidic residues" evidence="1">
    <location>
        <begin position="192"/>
        <end position="201"/>
    </location>
</feature>
<reference evidence="3" key="1">
    <citation type="submission" date="2023-10" db="EMBL/GenBank/DDBJ databases">
        <authorList>
            <person name="Chen Y."/>
            <person name="Shah S."/>
            <person name="Dougan E. K."/>
            <person name="Thang M."/>
            <person name="Chan C."/>
        </authorList>
    </citation>
    <scope>NUCLEOTIDE SEQUENCE [LARGE SCALE GENOMIC DNA]</scope>
</reference>
<gene>
    <name evidence="3" type="ORF">PCOR1329_LOCUS12272</name>
</gene>
<dbReference type="InterPro" id="IPR051606">
    <property type="entry name" value="Polyketide_Oxido-like"/>
</dbReference>
<dbReference type="EMBL" id="CAUYUJ010003569">
    <property type="protein sequence ID" value="CAK0805853.1"/>
    <property type="molecule type" value="Genomic_DNA"/>
</dbReference>
<proteinExistence type="predicted"/>
<dbReference type="InterPro" id="IPR008030">
    <property type="entry name" value="NmrA-like"/>
</dbReference>
<keyword evidence="4" id="KW-1185">Reference proteome</keyword>
<evidence type="ECO:0000256" key="1">
    <source>
        <dbReference type="SAM" id="MobiDB-lite"/>
    </source>
</evidence>
<feature type="region of interest" description="Disordered" evidence="1">
    <location>
        <begin position="139"/>
        <end position="201"/>
    </location>
</feature>
<sequence length="256" mass="28163">MSKPTVAIIAATGQTGKWALKGALQREYPVRVLVRSTDKLKKVLQDLLPEKTEEAVSEMLEKDITVVESPALEQTKLVELFTGADVAMSFLGMGPDKQPIVASGARKIVDALRSMDSPPKYLHIRDHLAQRRRKARAESLGLLRGGASAQGVPEGVLRRPASGRGRDRRRPGRTAVRGLRGEAPESDNDPSDDPHKKDYLKDFTAGDKSYKLVKVGGEKTSGKLSFQIDRQHVAEAFLDVARDFDYDGENVSVFEK</sequence>
<evidence type="ECO:0000259" key="2">
    <source>
        <dbReference type="Pfam" id="PF05368"/>
    </source>
</evidence>
<accession>A0ABN9QIK6</accession>
<feature type="domain" description="NmrA-like" evidence="2">
    <location>
        <begin position="3"/>
        <end position="111"/>
    </location>
</feature>
<evidence type="ECO:0000313" key="3">
    <source>
        <dbReference type="EMBL" id="CAK0805853.1"/>
    </source>
</evidence>
<protein>
    <recommendedName>
        <fullName evidence="2">NmrA-like domain-containing protein</fullName>
    </recommendedName>
</protein>
<dbReference type="Pfam" id="PF05368">
    <property type="entry name" value="NmrA"/>
    <property type="match status" value="1"/>
</dbReference>
<evidence type="ECO:0000313" key="4">
    <source>
        <dbReference type="Proteomes" id="UP001189429"/>
    </source>
</evidence>
<dbReference type="Proteomes" id="UP001189429">
    <property type="component" value="Unassembled WGS sequence"/>
</dbReference>
<name>A0ABN9QIK6_9DINO</name>
<dbReference type="Gene3D" id="3.40.50.720">
    <property type="entry name" value="NAD(P)-binding Rossmann-like Domain"/>
    <property type="match status" value="1"/>
</dbReference>
<dbReference type="InterPro" id="IPR036291">
    <property type="entry name" value="NAD(P)-bd_dom_sf"/>
</dbReference>
<organism evidence="3 4">
    <name type="scientific">Prorocentrum cordatum</name>
    <dbReference type="NCBI Taxonomy" id="2364126"/>
    <lineage>
        <taxon>Eukaryota</taxon>
        <taxon>Sar</taxon>
        <taxon>Alveolata</taxon>
        <taxon>Dinophyceae</taxon>
        <taxon>Prorocentrales</taxon>
        <taxon>Prorocentraceae</taxon>
        <taxon>Prorocentrum</taxon>
    </lineage>
</organism>
<dbReference type="PANTHER" id="PTHR43355:SF2">
    <property type="entry name" value="FLAVIN REDUCTASE (NADPH)"/>
    <property type="match status" value="1"/>
</dbReference>